<protein>
    <submittedName>
        <fullName evidence="1">Uncharacterized protein</fullName>
    </submittedName>
</protein>
<reference evidence="1" key="1">
    <citation type="submission" date="2020-11" db="EMBL/GenBank/DDBJ databases">
        <title>Genome of Flavobacterium soyangense.</title>
        <authorList>
            <person name="Liu Q."/>
            <person name="Xin Y.-H."/>
        </authorList>
    </citation>
    <scope>NUCLEOTIDE SEQUENCE</scope>
    <source>
        <strain evidence="1">CGMCC 1.13493</strain>
    </source>
</reference>
<evidence type="ECO:0000313" key="2">
    <source>
        <dbReference type="Proteomes" id="UP000646211"/>
    </source>
</evidence>
<accession>A0A930U822</accession>
<gene>
    <name evidence="1" type="ORF">IR213_01100</name>
</gene>
<dbReference type="Proteomes" id="UP000646211">
    <property type="component" value="Unassembled WGS sequence"/>
</dbReference>
<evidence type="ECO:0000313" key="1">
    <source>
        <dbReference type="EMBL" id="MBF2707195.1"/>
    </source>
</evidence>
<proteinExistence type="predicted"/>
<organism evidence="1 2">
    <name type="scientific">Flavobacterium soyangense</name>
    <dbReference type="NCBI Taxonomy" id="2023265"/>
    <lineage>
        <taxon>Bacteria</taxon>
        <taxon>Pseudomonadati</taxon>
        <taxon>Bacteroidota</taxon>
        <taxon>Flavobacteriia</taxon>
        <taxon>Flavobacteriales</taxon>
        <taxon>Flavobacteriaceae</taxon>
        <taxon>Flavobacterium</taxon>
    </lineage>
</organism>
<dbReference type="RefSeq" id="WP_194310468.1">
    <property type="nucleotide sequence ID" value="NZ_JADHEC010000002.1"/>
</dbReference>
<keyword evidence="2" id="KW-1185">Reference proteome</keyword>
<dbReference type="EMBL" id="JADHEC010000002">
    <property type="protein sequence ID" value="MBF2707195.1"/>
    <property type="molecule type" value="Genomic_DNA"/>
</dbReference>
<dbReference type="AlphaFoldDB" id="A0A930U822"/>
<name>A0A930U822_9FLAO</name>
<comment type="caution">
    <text evidence="1">The sequence shown here is derived from an EMBL/GenBank/DDBJ whole genome shotgun (WGS) entry which is preliminary data.</text>
</comment>
<sequence length="113" mass="13104">MIWQQTSIEKIKAELILSCANNNPESFLPFLMSAEVETEAPNKKDFYQFLKGMLNHAHESSEGQLTLKIEQPTWNTDKEVLHYNFYDNTHIYPLLSIVVKENNNLICLGIMPF</sequence>